<dbReference type="InterPro" id="IPR015424">
    <property type="entry name" value="PyrdxlP-dep_Trfase"/>
</dbReference>
<dbReference type="EMBL" id="CAMXCS010000008">
    <property type="protein sequence ID" value="CAI3957558.1"/>
    <property type="molecule type" value="Genomic_DNA"/>
</dbReference>
<evidence type="ECO:0000313" key="4">
    <source>
        <dbReference type="Proteomes" id="UP001154255"/>
    </source>
</evidence>
<dbReference type="CDD" id="cd00609">
    <property type="entry name" value="AAT_like"/>
    <property type="match status" value="1"/>
</dbReference>
<reference evidence="2" key="1">
    <citation type="submission" date="2022-10" db="EMBL/GenBank/DDBJ databases">
        <authorList>
            <person name="Botero Cardona J."/>
        </authorList>
    </citation>
    <scope>NUCLEOTIDE SEQUENCE</scope>
    <source>
        <strain evidence="2">LMG 31819</strain>
        <strain evidence="3">R-53529</strain>
    </source>
</reference>
<dbReference type="Gene3D" id="1.10.10.10">
    <property type="entry name" value="Winged helix-like DNA-binding domain superfamily/Winged helix DNA-binding domain"/>
    <property type="match status" value="1"/>
</dbReference>
<evidence type="ECO:0000259" key="1">
    <source>
        <dbReference type="Pfam" id="PF00155"/>
    </source>
</evidence>
<protein>
    <submittedName>
        <fullName evidence="2">MocR family</fullName>
    </submittedName>
</protein>
<dbReference type="Proteomes" id="UP001154259">
    <property type="component" value="Unassembled WGS sequence"/>
</dbReference>
<evidence type="ECO:0000313" key="2">
    <source>
        <dbReference type="EMBL" id="CAI3955391.1"/>
    </source>
</evidence>
<dbReference type="InterPro" id="IPR004839">
    <property type="entry name" value="Aminotransferase_I/II_large"/>
</dbReference>
<name>A0A9W4X7M6_9PROT</name>
<dbReference type="SUPFAM" id="SSF46785">
    <property type="entry name" value="Winged helix' DNA-binding domain"/>
    <property type="match status" value="1"/>
</dbReference>
<dbReference type="SUPFAM" id="SSF53383">
    <property type="entry name" value="PLP-dependent transferases"/>
    <property type="match status" value="1"/>
</dbReference>
<feature type="domain" description="Aminotransferase class I/classII large" evidence="1">
    <location>
        <begin position="93"/>
        <end position="421"/>
    </location>
</feature>
<dbReference type="EMBL" id="CAMXCM010000008">
    <property type="protein sequence ID" value="CAI3955391.1"/>
    <property type="molecule type" value="Genomic_DNA"/>
</dbReference>
<dbReference type="InterPro" id="IPR015422">
    <property type="entry name" value="PyrdxlP-dep_Trfase_small"/>
</dbReference>
<organism evidence="2 4">
    <name type="scientific">Commensalibacter communis</name>
    <dbReference type="NCBI Taxonomy" id="2972786"/>
    <lineage>
        <taxon>Bacteria</taxon>
        <taxon>Pseudomonadati</taxon>
        <taxon>Pseudomonadota</taxon>
        <taxon>Alphaproteobacteria</taxon>
        <taxon>Acetobacterales</taxon>
        <taxon>Acetobacteraceae</taxon>
    </lineage>
</organism>
<dbReference type="InterPro" id="IPR051446">
    <property type="entry name" value="HTH_trans_reg/aminotransferase"/>
</dbReference>
<evidence type="ECO:0000313" key="5">
    <source>
        <dbReference type="Proteomes" id="UP001154259"/>
    </source>
</evidence>
<sequence>MIMKFGCSKTTVLRAIEQLERDGLVYSKQRIGYFFTLKNNQCIILRKPNISTSRSDQINELLYYNPKNGMYNYSNAVLDKSLAPHSYIQKCLRAIITGSSSFEEEFIPSPGLPSLRNRLSFLMVNRGIHCHADDILITSGDTQSLGTILKNVINQNSKILLVVPCYYGIIQFIESNKLPAVTIPLSDTGDEIDILNLEKILKTENIGLFYINPTIHNPTGRTLTTHTRNSIYKLMKTYQIPILEDDIFYDLMVGPDRPKPFKSIDDDNIVIYFSSFSKTLSPGFRVGWCLPGKFRKEIFGAELLNNSTVSSITQKILDEYLKRGYYTPHIVYLQSVFKKNNQFMKDLIAMRSENILSYTPPTAGFIHWIKLNKEFNMETYRKYCLSNKTFVPSGNIFFLDKTNTNFVRLCTGLKMNKKDITNLTFLINSLKNHLS</sequence>
<dbReference type="Pfam" id="PF00155">
    <property type="entry name" value="Aminotran_1_2"/>
    <property type="match status" value="1"/>
</dbReference>
<dbReference type="Gene3D" id="3.40.640.10">
    <property type="entry name" value="Type I PLP-dependent aspartate aminotransferase-like (Major domain)"/>
    <property type="match status" value="1"/>
</dbReference>
<proteinExistence type="predicted"/>
<keyword evidence="5" id="KW-1185">Reference proteome</keyword>
<dbReference type="PANTHER" id="PTHR46577">
    <property type="entry name" value="HTH-TYPE TRANSCRIPTIONAL REGULATORY PROTEIN GABR"/>
    <property type="match status" value="1"/>
</dbReference>
<gene>
    <name evidence="3" type="ORF">R53529_LOCUS2091</name>
    <name evidence="2" type="ORF">R53530_LOCUS2088</name>
</gene>
<dbReference type="Proteomes" id="UP001154255">
    <property type="component" value="Unassembled WGS sequence"/>
</dbReference>
<accession>A0A9W4X7M6</accession>
<dbReference type="InterPro" id="IPR015421">
    <property type="entry name" value="PyrdxlP-dep_Trfase_major"/>
</dbReference>
<evidence type="ECO:0000313" key="3">
    <source>
        <dbReference type="EMBL" id="CAI3957558.1"/>
    </source>
</evidence>
<dbReference type="InterPro" id="IPR036390">
    <property type="entry name" value="WH_DNA-bd_sf"/>
</dbReference>
<dbReference type="InterPro" id="IPR036388">
    <property type="entry name" value="WH-like_DNA-bd_sf"/>
</dbReference>
<comment type="caution">
    <text evidence="2">The sequence shown here is derived from an EMBL/GenBank/DDBJ whole genome shotgun (WGS) entry which is preliminary data.</text>
</comment>
<dbReference type="PANTHER" id="PTHR46577:SF1">
    <property type="entry name" value="HTH-TYPE TRANSCRIPTIONAL REGULATORY PROTEIN GABR"/>
    <property type="match status" value="1"/>
</dbReference>
<dbReference type="AlphaFoldDB" id="A0A9W4X7M6"/>
<dbReference type="Gene3D" id="3.90.1150.10">
    <property type="entry name" value="Aspartate Aminotransferase, domain 1"/>
    <property type="match status" value="1"/>
</dbReference>
<dbReference type="GO" id="GO:0030170">
    <property type="term" value="F:pyridoxal phosphate binding"/>
    <property type="evidence" value="ECO:0007669"/>
    <property type="project" value="InterPro"/>
</dbReference>